<keyword evidence="2" id="KW-0732">Signal</keyword>
<dbReference type="Proteomes" id="UP000251075">
    <property type="component" value="Unassembled WGS sequence"/>
</dbReference>
<feature type="region of interest" description="Disordered" evidence="1">
    <location>
        <begin position="261"/>
        <end position="284"/>
    </location>
</feature>
<organism evidence="3 4">
    <name type="scientific">Paramagnetospirillum kuznetsovii</name>
    <dbReference type="NCBI Taxonomy" id="2053833"/>
    <lineage>
        <taxon>Bacteria</taxon>
        <taxon>Pseudomonadati</taxon>
        <taxon>Pseudomonadota</taxon>
        <taxon>Alphaproteobacteria</taxon>
        <taxon>Rhodospirillales</taxon>
        <taxon>Magnetospirillaceae</taxon>
        <taxon>Paramagnetospirillum</taxon>
    </lineage>
</organism>
<protein>
    <recommendedName>
        <fullName evidence="5">DUF3313 domain-containing protein</fullName>
    </recommendedName>
</protein>
<evidence type="ECO:0000256" key="2">
    <source>
        <dbReference type="SAM" id="SignalP"/>
    </source>
</evidence>
<name>A0A364NZ41_9PROT</name>
<feature type="chain" id="PRO_5016694382" description="DUF3313 domain-containing protein" evidence="2">
    <location>
        <begin position="24"/>
        <end position="284"/>
    </location>
</feature>
<gene>
    <name evidence="3" type="ORF">CU669_09505</name>
</gene>
<dbReference type="EMBL" id="PGTO01000005">
    <property type="protein sequence ID" value="RAU22342.1"/>
    <property type="molecule type" value="Genomic_DNA"/>
</dbReference>
<feature type="compositionally biased region" description="Basic and acidic residues" evidence="1">
    <location>
        <begin position="274"/>
        <end position="284"/>
    </location>
</feature>
<evidence type="ECO:0000313" key="3">
    <source>
        <dbReference type="EMBL" id="RAU22342.1"/>
    </source>
</evidence>
<comment type="caution">
    <text evidence="3">The sequence shown here is derived from an EMBL/GenBank/DDBJ whole genome shotgun (WGS) entry which is preliminary data.</text>
</comment>
<dbReference type="AlphaFoldDB" id="A0A364NZ41"/>
<keyword evidence="4" id="KW-1185">Reference proteome</keyword>
<feature type="signal peptide" evidence="2">
    <location>
        <begin position="1"/>
        <end position="23"/>
    </location>
</feature>
<reference evidence="3 4" key="1">
    <citation type="submission" date="2017-11" db="EMBL/GenBank/DDBJ databases">
        <title>Draft genome sequence of magnetotactic bacterium Magnetospirillum kuznetsovii LBB-42.</title>
        <authorList>
            <person name="Grouzdev D.S."/>
            <person name="Rysina M.S."/>
            <person name="Baslerov R.V."/>
            <person name="Koziaeva V."/>
        </authorList>
    </citation>
    <scope>NUCLEOTIDE SEQUENCE [LARGE SCALE GENOMIC DNA]</scope>
    <source>
        <strain evidence="3 4">LBB-42</strain>
    </source>
</reference>
<evidence type="ECO:0000256" key="1">
    <source>
        <dbReference type="SAM" id="MobiDB-lite"/>
    </source>
</evidence>
<evidence type="ECO:0000313" key="4">
    <source>
        <dbReference type="Proteomes" id="UP000251075"/>
    </source>
</evidence>
<sequence>MMKRLMTFAAYFCGLLAAVPAMAASPTAPPHDGPLAASVGVEKFALVERAPVRNGFAPFTIEATGLLPAPRKRESFTPTEDAHFYTLRRTVERFLQRKEVAVGWSKANDATIAFNSELSHLRNSDGVAYAVEGELVVRGTSAIPLGLSITAPADGPLMRYSAGLIIADQVVLMKEGMLEAGQRKATWMVSLSPSGEDAAIPVRAVFAVRAEGDDPEANRKALGAVTALLTSSSDGRAATAERPTDAAEWLKPLTVYVRPGEIPGAAGGHGAKPAKAEKAEKKGH</sequence>
<accession>A0A364NZ41</accession>
<proteinExistence type="predicted"/>
<evidence type="ECO:0008006" key="5">
    <source>
        <dbReference type="Google" id="ProtNLM"/>
    </source>
</evidence>